<evidence type="ECO:0000256" key="1">
    <source>
        <dbReference type="SAM" id="MobiDB-lite"/>
    </source>
</evidence>
<gene>
    <name evidence="2" type="ORF">F8O03_09665</name>
</gene>
<evidence type="ECO:0000313" key="2">
    <source>
        <dbReference type="EMBL" id="KAB1637489.1"/>
    </source>
</evidence>
<dbReference type="EMBL" id="WBJX01000003">
    <property type="protein sequence ID" value="KAB1637489.1"/>
    <property type="molecule type" value="Genomic_DNA"/>
</dbReference>
<reference evidence="2 3" key="1">
    <citation type="submission" date="2019-09" db="EMBL/GenBank/DDBJ databases">
        <title>Phylogeny of genus Pseudoclavibacter and closely related genus.</title>
        <authorList>
            <person name="Li Y."/>
        </authorList>
    </citation>
    <scope>NUCLEOTIDE SEQUENCE [LARGE SCALE GENOMIC DNA]</scope>
    <source>
        <strain evidence="2 3">THG-MD12</strain>
    </source>
</reference>
<evidence type="ECO:0008006" key="4">
    <source>
        <dbReference type="Google" id="ProtNLM"/>
    </source>
</evidence>
<dbReference type="Proteomes" id="UP000490386">
    <property type="component" value="Unassembled WGS sequence"/>
</dbReference>
<evidence type="ECO:0000313" key="3">
    <source>
        <dbReference type="Proteomes" id="UP000490386"/>
    </source>
</evidence>
<protein>
    <recommendedName>
        <fullName evidence="4">GAF domain-containing protein</fullName>
    </recommendedName>
</protein>
<name>A0A7J5B169_9MICO</name>
<proteinExistence type="predicted"/>
<keyword evidence="3" id="KW-1185">Reference proteome</keyword>
<dbReference type="AlphaFoldDB" id="A0A7J5B169"/>
<sequence length="172" mass="18058">MTPNGERVRGGQQGQSEQGGETALDAVDWASIHHTIEEEVGVVLFTVLRFTQGGEVMERIYSSHADEYPVGGTKQVATQVSPDWVAACRDSGEPFLGSTPADLDRIFDDASTIKALGCGSILNVPIPGPDGVPLATVNMCAPEGTYTPTAQERAVQIIDTGVESAKQQGASA</sequence>
<comment type="caution">
    <text evidence="2">The sequence shown here is derived from an EMBL/GenBank/DDBJ whole genome shotgun (WGS) entry which is preliminary data.</text>
</comment>
<dbReference type="OrthoDB" id="7066078at2"/>
<organism evidence="2 3">
    <name type="scientific">Pseudoclavibacter terrae</name>
    <dbReference type="NCBI Taxonomy" id="1530195"/>
    <lineage>
        <taxon>Bacteria</taxon>
        <taxon>Bacillati</taxon>
        <taxon>Actinomycetota</taxon>
        <taxon>Actinomycetes</taxon>
        <taxon>Micrococcales</taxon>
        <taxon>Microbacteriaceae</taxon>
        <taxon>Pseudoclavibacter</taxon>
    </lineage>
</organism>
<feature type="region of interest" description="Disordered" evidence="1">
    <location>
        <begin position="1"/>
        <end position="21"/>
    </location>
</feature>
<dbReference type="SUPFAM" id="SSF55781">
    <property type="entry name" value="GAF domain-like"/>
    <property type="match status" value="1"/>
</dbReference>
<dbReference type="RefSeq" id="WP_151423701.1">
    <property type="nucleotide sequence ID" value="NZ_CANKVH010000006.1"/>
</dbReference>
<accession>A0A7J5B169</accession>